<feature type="domain" description="HTH LytTR-type" evidence="3">
    <location>
        <begin position="148"/>
        <end position="254"/>
    </location>
</feature>
<evidence type="ECO:0000259" key="2">
    <source>
        <dbReference type="PROSITE" id="PS50110"/>
    </source>
</evidence>
<dbReference type="Gene3D" id="2.40.50.1020">
    <property type="entry name" value="LytTr DNA-binding domain"/>
    <property type="match status" value="1"/>
</dbReference>
<dbReference type="Gene3D" id="3.40.50.2300">
    <property type="match status" value="1"/>
</dbReference>
<evidence type="ECO:0000313" key="5">
    <source>
        <dbReference type="Proteomes" id="UP001252186"/>
    </source>
</evidence>
<keyword evidence="5" id="KW-1185">Reference proteome</keyword>
<dbReference type="SUPFAM" id="SSF52172">
    <property type="entry name" value="CheY-like"/>
    <property type="match status" value="1"/>
</dbReference>
<comment type="caution">
    <text evidence="4">The sequence shown here is derived from an EMBL/GenBank/DDBJ whole genome shotgun (WGS) entry which is preliminary data.</text>
</comment>
<dbReference type="SMART" id="SM00448">
    <property type="entry name" value="REC"/>
    <property type="match status" value="1"/>
</dbReference>
<keyword evidence="4" id="KW-0238">DNA-binding</keyword>
<sequence length="254" mass="29158">MKVVIVEDEIAASDNLSYLLHKIDPTIEILNVIDSVQGSIQYFSKSDEAELIFMDIHLADGISFEIFDKVKINTPIIFTTAYDQYALKAFKVNSVDYLLKPIDKEELSDAINKFKSAPEKEVTDSTSQMAGLLDLLKESQKTFKSSYLVHFKDELIPLKTNDISYFYIDTGMVKAVTFQNQSYTVDKKLEDIENELNPDLFFRINRQFIANREAVESMSFYFNGKLIVKTNPPSKERIVVSKAKSRAFKDWLNK</sequence>
<protein>
    <submittedName>
        <fullName evidence="4">LytTR family DNA-binding domain-containing protein</fullName>
    </submittedName>
</protein>
<dbReference type="Proteomes" id="UP001252186">
    <property type="component" value="Unassembled WGS sequence"/>
</dbReference>
<dbReference type="RefSeq" id="WP_311591766.1">
    <property type="nucleotide sequence ID" value="NZ_JAVRHV010000001.1"/>
</dbReference>
<evidence type="ECO:0000259" key="3">
    <source>
        <dbReference type="PROSITE" id="PS50930"/>
    </source>
</evidence>
<evidence type="ECO:0000313" key="4">
    <source>
        <dbReference type="EMBL" id="MDT0551945.1"/>
    </source>
</evidence>
<accession>A0ABU2Y1B7</accession>
<dbReference type="PROSITE" id="PS50110">
    <property type="entry name" value="RESPONSE_REGULATORY"/>
    <property type="match status" value="1"/>
</dbReference>
<proteinExistence type="predicted"/>
<dbReference type="PANTHER" id="PTHR37299:SF1">
    <property type="entry name" value="STAGE 0 SPORULATION PROTEIN A HOMOLOG"/>
    <property type="match status" value="1"/>
</dbReference>
<name>A0ABU2Y1B7_9FLAO</name>
<keyword evidence="1" id="KW-0597">Phosphoprotein</keyword>
<reference evidence="4 5" key="1">
    <citation type="submission" date="2023-09" db="EMBL/GenBank/DDBJ databases">
        <authorList>
            <person name="Rey-Velasco X."/>
        </authorList>
    </citation>
    <scope>NUCLEOTIDE SEQUENCE [LARGE SCALE GENOMIC DNA]</scope>
    <source>
        <strain evidence="4 5">P050</strain>
    </source>
</reference>
<feature type="domain" description="Response regulatory" evidence="2">
    <location>
        <begin position="2"/>
        <end position="115"/>
    </location>
</feature>
<dbReference type="InterPro" id="IPR011006">
    <property type="entry name" value="CheY-like_superfamily"/>
</dbReference>
<organism evidence="4 5">
    <name type="scientific">Urechidicola vernalis</name>
    <dbReference type="NCBI Taxonomy" id="3075600"/>
    <lineage>
        <taxon>Bacteria</taxon>
        <taxon>Pseudomonadati</taxon>
        <taxon>Bacteroidota</taxon>
        <taxon>Flavobacteriia</taxon>
        <taxon>Flavobacteriales</taxon>
        <taxon>Flavobacteriaceae</taxon>
        <taxon>Urechidicola</taxon>
    </lineage>
</organism>
<dbReference type="InterPro" id="IPR046947">
    <property type="entry name" value="LytR-like"/>
</dbReference>
<dbReference type="EMBL" id="JAVRHV010000001">
    <property type="protein sequence ID" value="MDT0551945.1"/>
    <property type="molecule type" value="Genomic_DNA"/>
</dbReference>
<dbReference type="PANTHER" id="PTHR37299">
    <property type="entry name" value="TRANSCRIPTIONAL REGULATOR-RELATED"/>
    <property type="match status" value="1"/>
</dbReference>
<dbReference type="InterPro" id="IPR007492">
    <property type="entry name" value="LytTR_DNA-bd_dom"/>
</dbReference>
<feature type="modified residue" description="4-aspartylphosphate" evidence="1">
    <location>
        <position position="55"/>
    </location>
</feature>
<dbReference type="Pfam" id="PF00072">
    <property type="entry name" value="Response_reg"/>
    <property type="match status" value="1"/>
</dbReference>
<evidence type="ECO:0000256" key="1">
    <source>
        <dbReference type="PROSITE-ProRule" id="PRU00169"/>
    </source>
</evidence>
<gene>
    <name evidence="4" type="ORF">RM519_01685</name>
</gene>
<dbReference type="SMART" id="SM00850">
    <property type="entry name" value="LytTR"/>
    <property type="match status" value="1"/>
</dbReference>
<dbReference type="GO" id="GO:0003677">
    <property type="term" value="F:DNA binding"/>
    <property type="evidence" value="ECO:0007669"/>
    <property type="project" value="UniProtKB-KW"/>
</dbReference>
<dbReference type="Pfam" id="PF04397">
    <property type="entry name" value="LytTR"/>
    <property type="match status" value="1"/>
</dbReference>
<dbReference type="InterPro" id="IPR001789">
    <property type="entry name" value="Sig_transdc_resp-reg_receiver"/>
</dbReference>
<dbReference type="PROSITE" id="PS50930">
    <property type="entry name" value="HTH_LYTTR"/>
    <property type="match status" value="1"/>
</dbReference>